<keyword evidence="1" id="KW-1133">Transmembrane helix</keyword>
<evidence type="ECO:0000313" key="2">
    <source>
        <dbReference type="EMBL" id="AIE93290.1"/>
    </source>
</evidence>
<feature type="transmembrane region" description="Helical" evidence="1">
    <location>
        <begin position="188"/>
        <end position="207"/>
    </location>
</feature>
<sequence>MPRPLWAGTTCRVSCEGRLPAQTIVKPNGKVAGSMSMLESEWGSALTSPSRTASGAAVLLGAWVLLLTVVNLVWGAYSSGMKVLWIGFVTGDSAASNIAHDGLELMPDDIVFGLIGVALLGLGAMGIGKAVEGGFSAWINELPRGVILSSLFSPESGVNRTMASWMIILGVGFYLCWSAVNTTWVDPGVYAMMIVMVCFGFAMHTMADAES</sequence>
<feature type="transmembrane region" description="Helical" evidence="1">
    <location>
        <begin position="162"/>
        <end position="182"/>
    </location>
</feature>
<evidence type="ECO:0000256" key="1">
    <source>
        <dbReference type="SAM" id="Phobius"/>
    </source>
</evidence>
<dbReference type="AlphaFoldDB" id="A0A075FNT7"/>
<keyword evidence="1" id="KW-0472">Membrane</keyword>
<protein>
    <submittedName>
        <fullName evidence="2">Uncharacterized protein</fullName>
    </submittedName>
</protein>
<name>A0A075FNT7_9EURY</name>
<feature type="transmembrane region" description="Helical" evidence="1">
    <location>
        <begin position="56"/>
        <end position="77"/>
    </location>
</feature>
<proteinExistence type="predicted"/>
<organism evidence="2">
    <name type="scientific">uncultured marine group II/III euryarchaeote AD1000_33_C07</name>
    <dbReference type="NCBI Taxonomy" id="1457756"/>
    <lineage>
        <taxon>Archaea</taxon>
        <taxon>Methanobacteriati</taxon>
        <taxon>Methanobacteriota</taxon>
        <taxon>environmental samples</taxon>
    </lineage>
</organism>
<dbReference type="EMBL" id="KF900390">
    <property type="protein sequence ID" value="AIE93290.1"/>
    <property type="molecule type" value="Genomic_DNA"/>
</dbReference>
<reference evidence="2" key="1">
    <citation type="journal article" date="2014" name="Genome Biol. Evol.">
        <title>Pangenome evidence for extensive interdomain horizontal transfer affecting lineage core and shell genes in uncultured planktonic thaumarchaeota and euryarchaeota.</title>
        <authorList>
            <person name="Deschamps P."/>
            <person name="Zivanovic Y."/>
            <person name="Moreira D."/>
            <person name="Rodriguez-Valera F."/>
            <person name="Lopez-Garcia P."/>
        </authorList>
    </citation>
    <scope>NUCLEOTIDE SEQUENCE</scope>
</reference>
<keyword evidence="1" id="KW-0812">Transmembrane</keyword>
<feature type="transmembrane region" description="Helical" evidence="1">
    <location>
        <begin position="110"/>
        <end position="128"/>
    </location>
</feature>
<accession>A0A075FNT7</accession>